<accession>A0A848GVL6</accession>
<proteinExistence type="predicted"/>
<dbReference type="Gene3D" id="1.25.40.10">
    <property type="entry name" value="Tetratricopeptide repeat domain"/>
    <property type="match status" value="3"/>
</dbReference>
<dbReference type="SUPFAM" id="SSF53756">
    <property type="entry name" value="UDP-Glycosyltransferase/glycogen phosphorylase"/>
    <property type="match status" value="1"/>
</dbReference>
<dbReference type="GO" id="GO:0016757">
    <property type="term" value="F:glycosyltransferase activity"/>
    <property type="evidence" value="ECO:0007669"/>
    <property type="project" value="InterPro"/>
</dbReference>
<organism evidence="2 3">
    <name type="scientific">Ramlibacter agri</name>
    <dbReference type="NCBI Taxonomy" id="2728837"/>
    <lineage>
        <taxon>Bacteria</taxon>
        <taxon>Pseudomonadati</taxon>
        <taxon>Pseudomonadota</taxon>
        <taxon>Betaproteobacteria</taxon>
        <taxon>Burkholderiales</taxon>
        <taxon>Comamonadaceae</taxon>
        <taxon>Ramlibacter</taxon>
    </lineage>
</organism>
<dbReference type="SUPFAM" id="SSF48452">
    <property type="entry name" value="TPR-like"/>
    <property type="match status" value="2"/>
</dbReference>
<keyword evidence="1" id="KW-0802">TPR repeat</keyword>
<dbReference type="PROSITE" id="PS50005">
    <property type="entry name" value="TPR"/>
    <property type="match status" value="1"/>
</dbReference>
<gene>
    <name evidence="2" type="ORF">HHL11_02915</name>
</gene>
<dbReference type="Pfam" id="PF13432">
    <property type="entry name" value="TPR_16"/>
    <property type="match status" value="1"/>
</dbReference>
<feature type="repeat" description="TPR" evidence="1">
    <location>
        <begin position="197"/>
        <end position="230"/>
    </location>
</feature>
<name>A0A848GVL6_9BURK</name>
<dbReference type="SMART" id="SM00028">
    <property type="entry name" value="TPR"/>
    <property type="match status" value="7"/>
</dbReference>
<evidence type="ECO:0000313" key="3">
    <source>
        <dbReference type="Proteomes" id="UP000541185"/>
    </source>
</evidence>
<dbReference type="InterPro" id="IPR019734">
    <property type="entry name" value="TPR_rpt"/>
</dbReference>
<sequence>MAHVPAVMAWLRNVTSFFAPAPPAPPDWKARGNEALAKGDLAEAGRCYREAVQAEPADPLARVNLGFVLLEQGAGAPAAESLQQALALRRPGDTFVHEAQFLLGRAHQQLGAPDAALAAFEAAASAQAAFAEPLEAAVRLLHQAGRHEEALGYSRRLAALRPAEGTLLQAQELVALGRAHEAGKLLDEVLAQAPDQPAAWFLRGEAQQATGEHEAALRSFERAVALGGPDPDVFVQAANSLRALHREEEALSLLEQALASQPGHQAVHSTRAAVMLDLDRLEEAAAAARAGLAHHPQDANLHWQLANALLLAGDFQAGWVEHEWRWHTSSRKNQAPLPDFGRPRWTGAEDISGSTILLFAEQGFGDTIQFLRYVPLVAARAASVLVHVSLGVHSLVQQAGLPANCVVVPPGAPLPRFDWYCPLMSLPLAFGSGEQDLPRAVPYLPHDATRAEAWRARLDDGSGDLRVGLVWSGNPGHGDDRRRSIPLHAMRALETPGVRFVSLQPEVRESDQAVLRDWAGLAPAGAELRDFNDTAALLNALDLVITVDTSVAHLAGALGRPLWILLPRSPDWRWMLEREDSPWYPSARLLRQQDADGWPPVLARVRGELAALVQQRRTGEAR</sequence>
<reference evidence="2 3" key="1">
    <citation type="submission" date="2020-04" db="EMBL/GenBank/DDBJ databases">
        <title>Ramlibacter sp. G-1-2-2 isolated from soil.</title>
        <authorList>
            <person name="Dahal R.H."/>
        </authorList>
    </citation>
    <scope>NUCLEOTIDE SEQUENCE [LARGE SCALE GENOMIC DNA]</scope>
    <source>
        <strain evidence="2 3">G-1-2-2</strain>
    </source>
</reference>
<evidence type="ECO:0000313" key="2">
    <source>
        <dbReference type="EMBL" id="NML42686.1"/>
    </source>
</evidence>
<protein>
    <submittedName>
        <fullName evidence="2">Tetratricopeptide repeat protein</fullName>
    </submittedName>
</protein>
<evidence type="ECO:0000256" key="1">
    <source>
        <dbReference type="PROSITE-ProRule" id="PRU00339"/>
    </source>
</evidence>
<comment type="caution">
    <text evidence="2">The sequence shown here is derived from an EMBL/GenBank/DDBJ whole genome shotgun (WGS) entry which is preliminary data.</text>
</comment>
<dbReference type="Proteomes" id="UP000541185">
    <property type="component" value="Unassembled WGS sequence"/>
</dbReference>
<dbReference type="Pfam" id="PF01075">
    <property type="entry name" value="Glyco_transf_9"/>
    <property type="match status" value="1"/>
</dbReference>
<dbReference type="InterPro" id="IPR011990">
    <property type="entry name" value="TPR-like_helical_dom_sf"/>
</dbReference>
<dbReference type="Gene3D" id="3.40.50.2000">
    <property type="entry name" value="Glycogen Phosphorylase B"/>
    <property type="match status" value="1"/>
</dbReference>
<dbReference type="Pfam" id="PF13181">
    <property type="entry name" value="TPR_8"/>
    <property type="match status" value="1"/>
</dbReference>
<dbReference type="Pfam" id="PF13414">
    <property type="entry name" value="TPR_11"/>
    <property type="match status" value="1"/>
</dbReference>
<dbReference type="PANTHER" id="PTHR12558">
    <property type="entry name" value="CELL DIVISION CYCLE 16,23,27"/>
    <property type="match status" value="1"/>
</dbReference>
<dbReference type="InterPro" id="IPR002201">
    <property type="entry name" value="Glyco_trans_9"/>
</dbReference>
<dbReference type="EMBL" id="JABBFX010000001">
    <property type="protein sequence ID" value="NML42686.1"/>
    <property type="molecule type" value="Genomic_DNA"/>
</dbReference>
<dbReference type="PANTHER" id="PTHR12558:SF13">
    <property type="entry name" value="CELL DIVISION CYCLE PROTEIN 27 HOMOLOG"/>
    <property type="match status" value="1"/>
</dbReference>
<keyword evidence="3" id="KW-1185">Reference proteome</keyword>
<dbReference type="Pfam" id="PF14559">
    <property type="entry name" value="TPR_19"/>
    <property type="match status" value="1"/>
</dbReference>
<dbReference type="AlphaFoldDB" id="A0A848GVL6"/>